<evidence type="ECO:0000256" key="8">
    <source>
        <dbReference type="ARBA" id="ARBA00035652"/>
    </source>
</evidence>
<dbReference type="SUPFAM" id="SSF53850">
    <property type="entry name" value="Periplasmic binding protein-like II"/>
    <property type="match status" value="1"/>
</dbReference>
<feature type="transmembrane region" description="Helical" evidence="9">
    <location>
        <begin position="139"/>
        <end position="166"/>
    </location>
</feature>
<dbReference type="EMBL" id="JBHUNE010000006">
    <property type="protein sequence ID" value="MFD2758016.1"/>
    <property type="molecule type" value="Genomic_DNA"/>
</dbReference>
<sequence length="576" mass="62669">MNTEPFWRAPFGTWIELAVDWVVQVLGGFFDVVRIVLEFFYDALNTFFNWPPFWVMIILIAAFAFMMKGWKLAVGSIIGLFFIYFVDQWANAMSTLSLVLVASALALIIAIPVGIWAAKSSRASQVIRPVLDFLQTMPAMVYLIPALILFGVGPVPGIFATVLFAVAPGVRMTELGIRGVDSEVVEAGYAFGATPGRILRQVQLPLAMPSIMAGVNQVIMLSLSMVVIAGMVGAGGLGQQVTSSLGTADVALGFEAGMSVVILAMMLDRITGSIGKSRFSGLWGKIVAIAVIVAIVIANLIPSPSAGAGPENGDEAEVTIGVFTGWPEGEAVSELWKAILEEKGYTVNLEYVDAVAGYIGLSQGRYDLLLDTWLPITHKEYVEEYGDQINQLGAWNDEAVLTFAVNSDAPIDSIDELADHADEFGNTIYGIEPGAGLTAATKDNVIPTYGLEGMNYVTSSTPAMLSELKSAMNSGENVVVTLWRPHWAYDEYDIKDLEDPEGTLGETESIYSFSSQEFPDTHPNVTQWITDFKMDSETLYSLENAMFNEYDGNDYGPIVDEWIDENQEYVDSLTAE</sequence>
<evidence type="ECO:0000256" key="5">
    <source>
        <dbReference type="ARBA" id="ARBA00022989"/>
    </source>
</evidence>
<evidence type="ECO:0000256" key="4">
    <source>
        <dbReference type="ARBA" id="ARBA00022692"/>
    </source>
</evidence>
<comment type="similarity">
    <text evidence="7">In the C-terminal section; belongs to the OsmX family.</text>
</comment>
<evidence type="ECO:0000256" key="2">
    <source>
        <dbReference type="ARBA" id="ARBA00022448"/>
    </source>
</evidence>
<name>A0ABW5UXS0_9MICO</name>
<keyword evidence="12" id="KW-1185">Reference proteome</keyword>
<comment type="subcellular location">
    <subcellularLocation>
        <location evidence="9">Cell membrane</location>
        <topology evidence="9">Multi-pass membrane protein</topology>
    </subcellularLocation>
    <subcellularLocation>
        <location evidence="1">Membrane</location>
        <topology evidence="1">Multi-pass membrane protein</topology>
    </subcellularLocation>
</comment>
<dbReference type="Gene3D" id="1.10.3720.10">
    <property type="entry name" value="MetI-like"/>
    <property type="match status" value="1"/>
</dbReference>
<dbReference type="PANTHER" id="PTHR47737:SF1">
    <property type="entry name" value="GLYCINE BETAINE_PROLINE BETAINE TRANSPORT SYSTEM PERMEASE PROTEIN PROW"/>
    <property type="match status" value="1"/>
</dbReference>
<comment type="caution">
    <text evidence="11">The sequence shown here is derived from an EMBL/GenBank/DDBJ whole genome shotgun (WGS) entry which is preliminary data.</text>
</comment>
<feature type="transmembrane region" description="Helical" evidence="9">
    <location>
        <begin position="218"/>
        <end position="238"/>
    </location>
</feature>
<keyword evidence="6 9" id="KW-0472">Membrane</keyword>
<keyword evidence="3" id="KW-1003">Cell membrane</keyword>
<keyword evidence="2 9" id="KW-0813">Transport</keyword>
<dbReference type="CDD" id="cd06261">
    <property type="entry name" value="TM_PBP2"/>
    <property type="match status" value="1"/>
</dbReference>
<dbReference type="PROSITE" id="PS50928">
    <property type="entry name" value="ABC_TM1"/>
    <property type="match status" value="1"/>
</dbReference>
<dbReference type="InterPro" id="IPR035906">
    <property type="entry name" value="MetI-like_sf"/>
</dbReference>
<comment type="similarity">
    <text evidence="8">In the N-terminal section; belongs to the binding-protein-dependent transport system permease family.</text>
</comment>
<reference evidence="12" key="1">
    <citation type="journal article" date="2019" name="Int. J. Syst. Evol. Microbiol.">
        <title>The Global Catalogue of Microorganisms (GCM) 10K type strain sequencing project: providing services to taxonomists for standard genome sequencing and annotation.</title>
        <authorList>
            <consortium name="The Broad Institute Genomics Platform"/>
            <consortium name="The Broad Institute Genome Sequencing Center for Infectious Disease"/>
            <person name="Wu L."/>
            <person name="Ma J."/>
        </authorList>
    </citation>
    <scope>NUCLEOTIDE SEQUENCE [LARGE SCALE GENOMIC DNA]</scope>
    <source>
        <strain evidence="12">TISTR 1514</strain>
    </source>
</reference>
<dbReference type="Proteomes" id="UP001597492">
    <property type="component" value="Unassembled WGS sequence"/>
</dbReference>
<proteinExistence type="inferred from homology"/>
<evidence type="ECO:0000256" key="7">
    <source>
        <dbReference type="ARBA" id="ARBA00035642"/>
    </source>
</evidence>
<evidence type="ECO:0000313" key="12">
    <source>
        <dbReference type="Proteomes" id="UP001597492"/>
    </source>
</evidence>
<dbReference type="Gene3D" id="3.40.190.10">
    <property type="entry name" value="Periplasmic binding protein-like II"/>
    <property type="match status" value="1"/>
</dbReference>
<organism evidence="11 12">
    <name type="scientific">Gulosibacter faecalis</name>
    <dbReference type="NCBI Taxonomy" id="272240"/>
    <lineage>
        <taxon>Bacteria</taxon>
        <taxon>Bacillati</taxon>
        <taxon>Actinomycetota</taxon>
        <taxon>Actinomycetes</taxon>
        <taxon>Micrococcales</taxon>
        <taxon>Microbacteriaceae</taxon>
        <taxon>Gulosibacter</taxon>
    </lineage>
</organism>
<feature type="transmembrane region" description="Helical" evidence="9">
    <location>
        <begin position="98"/>
        <end position="119"/>
    </location>
</feature>
<evidence type="ECO:0000256" key="6">
    <source>
        <dbReference type="ARBA" id="ARBA00023136"/>
    </source>
</evidence>
<evidence type="ECO:0000256" key="9">
    <source>
        <dbReference type="RuleBase" id="RU363032"/>
    </source>
</evidence>
<keyword evidence="5 9" id="KW-1133">Transmembrane helix</keyword>
<dbReference type="InterPro" id="IPR000515">
    <property type="entry name" value="MetI-like"/>
</dbReference>
<feature type="transmembrane region" description="Helical" evidence="9">
    <location>
        <begin position="53"/>
        <end position="86"/>
    </location>
</feature>
<dbReference type="Gene3D" id="3.40.190.100">
    <property type="entry name" value="Glycine betaine-binding periplasmic protein, domain 2"/>
    <property type="match status" value="1"/>
</dbReference>
<keyword evidence="4 9" id="KW-0812">Transmembrane</keyword>
<feature type="transmembrane region" description="Helical" evidence="9">
    <location>
        <begin position="250"/>
        <end position="270"/>
    </location>
</feature>
<dbReference type="PANTHER" id="PTHR47737">
    <property type="entry name" value="GLYCINE BETAINE/PROLINE BETAINE TRANSPORT SYSTEM PERMEASE PROTEIN PROW"/>
    <property type="match status" value="1"/>
</dbReference>
<feature type="domain" description="ABC transmembrane type-1" evidence="10">
    <location>
        <begin position="92"/>
        <end position="271"/>
    </location>
</feature>
<dbReference type="Pfam" id="PF00528">
    <property type="entry name" value="BPD_transp_1"/>
    <property type="match status" value="1"/>
</dbReference>
<dbReference type="SUPFAM" id="SSF161098">
    <property type="entry name" value="MetI-like"/>
    <property type="match status" value="1"/>
</dbReference>
<feature type="transmembrane region" description="Helical" evidence="9">
    <location>
        <begin position="282"/>
        <end position="301"/>
    </location>
</feature>
<dbReference type="InterPro" id="IPR007210">
    <property type="entry name" value="ABC_Gly_betaine_transp_sub-bd"/>
</dbReference>
<evidence type="ECO:0000313" key="11">
    <source>
        <dbReference type="EMBL" id="MFD2758016.1"/>
    </source>
</evidence>
<dbReference type="CDD" id="cd13639">
    <property type="entry name" value="PBP2_OpuAC_like"/>
    <property type="match status" value="1"/>
</dbReference>
<accession>A0ABW5UXS0</accession>
<comment type="similarity">
    <text evidence="9">Belongs to the binding-protein-dependent transport system permease family.</text>
</comment>
<evidence type="ECO:0000259" key="10">
    <source>
        <dbReference type="PROSITE" id="PS50928"/>
    </source>
</evidence>
<dbReference type="RefSeq" id="WP_019618470.1">
    <property type="nucleotide sequence ID" value="NZ_JBHUNE010000006.1"/>
</dbReference>
<evidence type="ECO:0000256" key="1">
    <source>
        <dbReference type="ARBA" id="ARBA00004141"/>
    </source>
</evidence>
<dbReference type="Pfam" id="PF04069">
    <property type="entry name" value="OpuAC"/>
    <property type="match status" value="1"/>
</dbReference>
<evidence type="ECO:0000256" key="3">
    <source>
        <dbReference type="ARBA" id="ARBA00022475"/>
    </source>
</evidence>
<protein>
    <submittedName>
        <fullName evidence="11">ABC transporter permease/substrate binding protein</fullName>
    </submittedName>
</protein>
<gene>
    <name evidence="11" type="ORF">ACFSW7_06465</name>
</gene>
<feature type="transmembrane region" description="Helical" evidence="9">
    <location>
        <begin position="21"/>
        <end position="41"/>
    </location>
</feature>